<evidence type="ECO:0000256" key="1">
    <source>
        <dbReference type="ARBA" id="ARBA00007730"/>
    </source>
</evidence>
<sequence>MINGGRYEGVEPPYFDPAEHPWTRTLEDNWTIIRDEMLALLAGRAEKRLAPYFANDMYFPPNAWKTLGLYFWKYRIHRNCRACPKTTAIIEGIPHLTAASLSVLEAGSNINPHQGDTNAVIRVHLPLSVPEPLPRCGFEVKGVARSWQEGKVLLFQDAYTHFAWNQTDRRRLIMILDVMRPEFADRSNEVCANVLGSIALLYLYRRLRWLNRLPGRLRRPLHWISRTLFRVVIPVQRQLGRILIR</sequence>
<gene>
    <name evidence="5" type="ORF">CWS72_25725</name>
</gene>
<reference evidence="6" key="1">
    <citation type="submission" date="2017-12" db="EMBL/GenBank/DDBJ databases">
        <title>Draft genome sequence of Telmatospirillum siberiense 26-4b1T, an acidotolerant peatland alphaproteobacterium potentially involved in sulfur cycling.</title>
        <authorList>
            <person name="Hausmann B."/>
            <person name="Pjevac P."/>
            <person name="Schreck K."/>
            <person name="Herbold C.W."/>
            <person name="Daims H."/>
            <person name="Wagner M."/>
            <person name="Pester M."/>
            <person name="Loy A."/>
        </authorList>
    </citation>
    <scope>NUCLEOTIDE SEQUENCE [LARGE SCALE GENOMIC DNA]</scope>
    <source>
        <strain evidence="6">26-4b1</strain>
    </source>
</reference>
<feature type="domain" description="Aspartyl/asparaginy/proline hydroxylase" evidence="4">
    <location>
        <begin position="27"/>
        <end position="181"/>
    </location>
</feature>
<evidence type="ECO:0000256" key="3">
    <source>
        <dbReference type="ARBA" id="ARBA00023002"/>
    </source>
</evidence>
<dbReference type="PANTHER" id="PTHR46332:SF5">
    <property type="entry name" value="ASPARTATE BETA-HYDROXYLASE DOMAIN CONTAINING 2"/>
    <property type="match status" value="1"/>
</dbReference>
<comment type="similarity">
    <text evidence="1">Belongs to the aspartyl/asparaginyl beta-hydroxylase family.</text>
</comment>
<dbReference type="GO" id="GO:0016020">
    <property type="term" value="C:membrane"/>
    <property type="evidence" value="ECO:0007669"/>
    <property type="project" value="TreeGrafter"/>
</dbReference>
<evidence type="ECO:0000313" key="6">
    <source>
        <dbReference type="Proteomes" id="UP000233293"/>
    </source>
</evidence>
<dbReference type="AlphaFoldDB" id="A0A2N3PMI2"/>
<dbReference type="InterPro" id="IPR051821">
    <property type="entry name" value="Asp/Asn_beta-hydroxylase"/>
</dbReference>
<name>A0A2N3PMI2_9PROT</name>
<proteinExistence type="inferred from homology"/>
<keyword evidence="2" id="KW-0223">Dioxygenase</keyword>
<evidence type="ECO:0000256" key="2">
    <source>
        <dbReference type="ARBA" id="ARBA00022964"/>
    </source>
</evidence>
<evidence type="ECO:0000313" key="5">
    <source>
        <dbReference type="EMBL" id="PKU21611.1"/>
    </source>
</evidence>
<organism evidence="5 6">
    <name type="scientific">Telmatospirillum siberiense</name>
    <dbReference type="NCBI Taxonomy" id="382514"/>
    <lineage>
        <taxon>Bacteria</taxon>
        <taxon>Pseudomonadati</taxon>
        <taxon>Pseudomonadota</taxon>
        <taxon>Alphaproteobacteria</taxon>
        <taxon>Rhodospirillales</taxon>
        <taxon>Rhodospirillaceae</taxon>
        <taxon>Telmatospirillum</taxon>
    </lineage>
</organism>
<dbReference type="Proteomes" id="UP000233293">
    <property type="component" value="Unassembled WGS sequence"/>
</dbReference>
<dbReference type="Pfam" id="PF05118">
    <property type="entry name" value="Asp_Arg_Hydrox"/>
    <property type="match status" value="1"/>
</dbReference>
<dbReference type="InterPro" id="IPR027443">
    <property type="entry name" value="IPNS-like_sf"/>
</dbReference>
<comment type="caution">
    <text evidence="5">The sequence shown here is derived from an EMBL/GenBank/DDBJ whole genome shotgun (WGS) entry which is preliminary data.</text>
</comment>
<dbReference type="Gene3D" id="2.60.120.330">
    <property type="entry name" value="B-lactam Antibiotic, Isopenicillin N Synthase, Chain"/>
    <property type="match status" value="1"/>
</dbReference>
<keyword evidence="6" id="KW-1185">Reference proteome</keyword>
<dbReference type="PANTHER" id="PTHR46332">
    <property type="entry name" value="ASPARTATE BETA-HYDROXYLASE DOMAIN-CONTAINING PROTEIN 2"/>
    <property type="match status" value="1"/>
</dbReference>
<dbReference type="SUPFAM" id="SSF51197">
    <property type="entry name" value="Clavaminate synthase-like"/>
    <property type="match status" value="1"/>
</dbReference>
<dbReference type="GO" id="GO:0051213">
    <property type="term" value="F:dioxygenase activity"/>
    <property type="evidence" value="ECO:0007669"/>
    <property type="project" value="UniProtKB-KW"/>
</dbReference>
<evidence type="ECO:0000259" key="4">
    <source>
        <dbReference type="Pfam" id="PF05118"/>
    </source>
</evidence>
<protein>
    <recommendedName>
        <fullName evidence="4">Aspartyl/asparaginy/proline hydroxylase domain-containing protein</fullName>
    </recommendedName>
</protein>
<accession>A0A2N3PMI2</accession>
<keyword evidence="3" id="KW-0560">Oxidoreductase</keyword>
<dbReference type="EMBL" id="PIUM01000049">
    <property type="protein sequence ID" value="PKU21611.1"/>
    <property type="molecule type" value="Genomic_DNA"/>
</dbReference>
<dbReference type="InterPro" id="IPR007803">
    <property type="entry name" value="Asp/Arg/Pro-Hydrxlase"/>
</dbReference>